<evidence type="ECO:0008006" key="3">
    <source>
        <dbReference type="Google" id="ProtNLM"/>
    </source>
</evidence>
<name>A0A7J0BWC7_9BACT</name>
<keyword evidence="2" id="KW-1185">Reference proteome</keyword>
<organism evidence="1 2">
    <name type="scientific">Desulfovibrio psychrotolerans</name>
    <dbReference type="NCBI Taxonomy" id="415242"/>
    <lineage>
        <taxon>Bacteria</taxon>
        <taxon>Pseudomonadati</taxon>
        <taxon>Thermodesulfobacteriota</taxon>
        <taxon>Desulfovibrionia</taxon>
        <taxon>Desulfovibrionales</taxon>
        <taxon>Desulfovibrionaceae</taxon>
        <taxon>Desulfovibrio</taxon>
    </lineage>
</organism>
<gene>
    <name evidence="1" type="ORF">DSM19430T_26820</name>
</gene>
<protein>
    <recommendedName>
        <fullName evidence="3">Head-tail adaptor protein</fullName>
    </recommendedName>
</protein>
<dbReference type="Proteomes" id="UP000503820">
    <property type="component" value="Unassembled WGS sequence"/>
</dbReference>
<accession>A0A7J0BWC7</accession>
<evidence type="ECO:0000313" key="2">
    <source>
        <dbReference type="Proteomes" id="UP000503820"/>
    </source>
</evidence>
<proteinExistence type="predicted"/>
<dbReference type="EMBL" id="BLVP01000010">
    <property type="protein sequence ID" value="GFM37998.1"/>
    <property type="molecule type" value="Genomic_DNA"/>
</dbReference>
<reference evidence="1 2" key="1">
    <citation type="submission" date="2020-05" db="EMBL/GenBank/DDBJ databases">
        <title>Draft genome sequence of Desulfovibrio psychrotolerans JS1T.</title>
        <authorList>
            <person name="Ueno A."/>
            <person name="Tamazawa S."/>
            <person name="Tamamura S."/>
            <person name="Murakami T."/>
            <person name="Kiyama T."/>
            <person name="Inomata H."/>
            <person name="Amano Y."/>
            <person name="Miyakawa K."/>
            <person name="Tamaki H."/>
            <person name="Naganuma T."/>
            <person name="Kaneko K."/>
        </authorList>
    </citation>
    <scope>NUCLEOTIDE SEQUENCE [LARGE SCALE GENOMIC DNA]</scope>
    <source>
        <strain evidence="1 2">JS1</strain>
    </source>
</reference>
<dbReference type="AlphaFoldDB" id="A0A7J0BWC7"/>
<comment type="caution">
    <text evidence="1">The sequence shown here is derived from an EMBL/GenBank/DDBJ whole genome shotgun (WGS) entry which is preliminary data.</text>
</comment>
<sequence length="121" mass="13424">MNMRELITDPELGARTIDFERITETVDDKGRAVLVTVGDNAVGIIQPAPGEELERLPDADRGKDSIMVFITVRLTAGRDGEKPDRVLHDGRRYRVSLAEFWPGDDGYTKALAVLEEETPDA</sequence>
<evidence type="ECO:0000313" key="1">
    <source>
        <dbReference type="EMBL" id="GFM37998.1"/>
    </source>
</evidence>